<dbReference type="Pfam" id="PF03807">
    <property type="entry name" value="F420_oxidored"/>
    <property type="match status" value="1"/>
</dbReference>
<evidence type="ECO:0000313" key="16">
    <source>
        <dbReference type="Proteomes" id="UP000501726"/>
    </source>
</evidence>
<organism evidence="15 16">
    <name type="scientific">Thiosulfatimonas sediminis</name>
    <dbReference type="NCBI Taxonomy" id="2675054"/>
    <lineage>
        <taxon>Bacteria</taxon>
        <taxon>Pseudomonadati</taxon>
        <taxon>Pseudomonadota</taxon>
        <taxon>Gammaproteobacteria</taxon>
        <taxon>Thiotrichales</taxon>
        <taxon>Piscirickettsiaceae</taxon>
        <taxon>Thiosulfatimonas</taxon>
    </lineage>
</organism>
<feature type="binding site" evidence="12">
    <location>
        <begin position="69"/>
        <end position="72"/>
    </location>
    <ligand>
        <name>NADP(+)</name>
        <dbReference type="ChEBI" id="CHEBI:58349"/>
    </ligand>
</feature>
<comment type="function">
    <text evidence="10">Catalyzes the reduction of 1-pyrroline-5-carboxylate (PCA) to L-proline.</text>
</comment>
<dbReference type="GO" id="GO:0004735">
    <property type="term" value="F:pyrroline-5-carboxylate reductase activity"/>
    <property type="evidence" value="ECO:0007669"/>
    <property type="project" value="UniProtKB-UniRule"/>
</dbReference>
<evidence type="ECO:0000256" key="3">
    <source>
        <dbReference type="ARBA" id="ARBA00022490"/>
    </source>
</evidence>
<evidence type="ECO:0000256" key="4">
    <source>
        <dbReference type="ARBA" id="ARBA00022605"/>
    </source>
</evidence>
<dbReference type="PIRSF" id="PIRSF000193">
    <property type="entry name" value="Pyrrol-5-carb_rd"/>
    <property type="match status" value="1"/>
</dbReference>
<keyword evidence="6 10" id="KW-0521">NADP</keyword>
<dbReference type="NCBIfam" id="TIGR00112">
    <property type="entry name" value="proC"/>
    <property type="match status" value="1"/>
</dbReference>
<gene>
    <name evidence="10 15" type="primary">proC</name>
    <name evidence="15" type="ORF">THMIRHAS_21420</name>
</gene>
<feature type="domain" description="Pyrroline-5-carboxylate reductase catalytic N-terminal" evidence="13">
    <location>
        <begin position="4"/>
        <end position="99"/>
    </location>
</feature>
<comment type="subcellular location">
    <subcellularLocation>
        <location evidence="10">Cytoplasm</location>
    </subcellularLocation>
</comment>
<dbReference type="InterPro" id="IPR008927">
    <property type="entry name" value="6-PGluconate_DH-like_C_sf"/>
</dbReference>
<dbReference type="KEGG" id="tse:THMIRHAS_21420"/>
<protein>
    <recommendedName>
        <fullName evidence="10 11">Pyrroline-5-carboxylate reductase</fullName>
        <shortName evidence="10">P5C reductase</shortName>
        <shortName evidence="10">P5CR</shortName>
        <ecNumber evidence="10 11">1.5.1.2</ecNumber>
    </recommendedName>
    <alternativeName>
        <fullName evidence="10">PCA reductase</fullName>
    </alternativeName>
</protein>
<comment type="catalytic activity">
    <reaction evidence="9 10">
        <text>L-proline + NADP(+) = (S)-1-pyrroline-5-carboxylate + NADPH + 2 H(+)</text>
        <dbReference type="Rhea" id="RHEA:14109"/>
        <dbReference type="ChEBI" id="CHEBI:15378"/>
        <dbReference type="ChEBI" id="CHEBI:17388"/>
        <dbReference type="ChEBI" id="CHEBI:57783"/>
        <dbReference type="ChEBI" id="CHEBI:58349"/>
        <dbReference type="ChEBI" id="CHEBI:60039"/>
        <dbReference type="EC" id="1.5.1.2"/>
    </reaction>
</comment>
<dbReference type="FunFam" id="3.40.50.720:FF:000105">
    <property type="entry name" value="Pyrroline-5-carboxylate reductase"/>
    <property type="match status" value="1"/>
</dbReference>
<dbReference type="RefSeq" id="WP_173273740.1">
    <property type="nucleotide sequence ID" value="NZ_AP021889.1"/>
</dbReference>
<dbReference type="GO" id="GO:0005737">
    <property type="term" value="C:cytoplasm"/>
    <property type="evidence" value="ECO:0007669"/>
    <property type="project" value="UniProtKB-SubCell"/>
</dbReference>
<evidence type="ECO:0000256" key="8">
    <source>
        <dbReference type="ARBA" id="ARBA00050547"/>
    </source>
</evidence>
<dbReference type="GO" id="GO:0055129">
    <property type="term" value="P:L-proline biosynthetic process"/>
    <property type="evidence" value="ECO:0007669"/>
    <property type="project" value="UniProtKB-UniRule"/>
</dbReference>
<evidence type="ECO:0000313" key="15">
    <source>
        <dbReference type="EMBL" id="BBP46769.1"/>
    </source>
</evidence>
<evidence type="ECO:0000256" key="1">
    <source>
        <dbReference type="ARBA" id="ARBA00005205"/>
    </source>
</evidence>
<feature type="domain" description="Pyrroline-5-carboxylate reductase dimerisation" evidence="14">
    <location>
        <begin position="163"/>
        <end position="267"/>
    </location>
</feature>
<keyword evidence="4 10" id="KW-0028">Amino-acid biosynthesis</keyword>
<dbReference type="Proteomes" id="UP000501726">
    <property type="component" value="Chromosome"/>
</dbReference>
<evidence type="ECO:0000256" key="5">
    <source>
        <dbReference type="ARBA" id="ARBA00022650"/>
    </source>
</evidence>
<dbReference type="EMBL" id="AP021889">
    <property type="protein sequence ID" value="BBP46769.1"/>
    <property type="molecule type" value="Genomic_DNA"/>
</dbReference>
<dbReference type="AlphaFoldDB" id="A0A6F8PXC3"/>
<evidence type="ECO:0000256" key="10">
    <source>
        <dbReference type="HAMAP-Rule" id="MF_01925"/>
    </source>
</evidence>
<proteinExistence type="inferred from homology"/>
<name>A0A6F8PXC3_9GAMM</name>
<reference evidence="16" key="1">
    <citation type="submission" date="2019-11" db="EMBL/GenBank/DDBJ databases">
        <title>Isolation and characterization of two novel species in the genus Thiomicrorhabdus.</title>
        <authorList>
            <person name="Mochizuki J."/>
            <person name="Kojima H."/>
            <person name="Fukui M."/>
        </authorList>
    </citation>
    <scope>NUCLEOTIDE SEQUENCE [LARGE SCALE GENOMIC DNA]</scope>
    <source>
        <strain evidence="16">aks77</strain>
    </source>
</reference>
<dbReference type="PANTHER" id="PTHR11645">
    <property type="entry name" value="PYRROLINE-5-CARBOXYLATE REDUCTASE"/>
    <property type="match status" value="1"/>
</dbReference>
<comment type="similarity">
    <text evidence="2 10">Belongs to the pyrroline-5-carboxylate reductase family.</text>
</comment>
<keyword evidence="5 10" id="KW-0641">Proline biosynthesis</keyword>
<dbReference type="FunFam" id="1.10.3730.10:FF:000001">
    <property type="entry name" value="Pyrroline-5-carboxylate reductase"/>
    <property type="match status" value="1"/>
</dbReference>
<dbReference type="HAMAP" id="MF_01925">
    <property type="entry name" value="P5C_reductase"/>
    <property type="match status" value="1"/>
</dbReference>
<dbReference type="Pfam" id="PF14748">
    <property type="entry name" value="P5CR_dimer"/>
    <property type="match status" value="1"/>
</dbReference>
<comment type="pathway">
    <text evidence="1 10">Amino-acid biosynthesis; L-proline biosynthesis; L-proline from L-glutamate 5-semialdehyde: step 1/1.</text>
</comment>
<feature type="binding site" evidence="12">
    <location>
        <begin position="8"/>
        <end position="13"/>
    </location>
    <ligand>
        <name>NADP(+)</name>
        <dbReference type="ChEBI" id="CHEBI:58349"/>
    </ligand>
</feature>
<dbReference type="InterPro" id="IPR036291">
    <property type="entry name" value="NAD(P)-bd_dom_sf"/>
</dbReference>
<feature type="binding site" evidence="12">
    <location>
        <position position="56"/>
    </location>
    <ligand>
        <name>NADPH</name>
        <dbReference type="ChEBI" id="CHEBI:57783"/>
    </ligand>
</feature>
<keyword evidence="16" id="KW-1185">Reference proteome</keyword>
<evidence type="ECO:0000256" key="11">
    <source>
        <dbReference type="NCBIfam" id="TIGR00112"/>
    </source>
</evidence>
<dbReference type="UniPathway" id="UPA00098">
    <property type="reaction ID" value="UER00361"/>
</dbReference>
<dbReference type="PANTHER" id="PTHR11645:SF0">
    <property type="entry name" value="PYRROLINE-5-CARBOXYLATE REDUCTASE 3"/>
    <property type="match status" value="1"/>
</dbReference>
<evidence type="ECO:0000256" key="9">
    <source>
        <dbReference type="ARBA" id="ARBA00052690"/>
    </source>
</evidence>
<comment type="catalytic activity">
    <reaction evidence="8 10">
        <text>L-proline + NAD(+) = (S)-1-pyrroline-5-carboxylate + NADH + 2 H(+)</text>
        <dbReference type="Rhea" id="RHEA:14105"/>
        <dbReference type="ChEBI" id="CHEBI:15378"/>
        <dbReference type="ChEBI" id="CHEBI:17388"/>
        <dbReference type="ChEBI" id="CHEBI:57540"/>
        <dbReference type="ChEBI" id="CHEBI:57945"/>
        <dbReference type="ChEBI" id="CHEBI:60039"/>
        <dbReference type="EC" id="1.5.1.2"/>
    </reaction>
</comment>
<dbReference type="InterPro" id="IPR028939">
    <property type="entry name" value="P5C_Rdtase_cat_N"/>
</dbReference>
<dbReference type="Gene3D" id="3.40.50.720">
    <property type="entry name" value="NAD(P)-binding Rossmann-like Domain"/>
    <property type="match status" value="1"/>
</dbReference>
<evidence type="ECO:0000259" key="13">
    <source>
        <dbReference type="Pfam" id="PF03807"/>
    </source>
</evidence>
<dbReference type="Gene3D" id="1.10.3730.10">
    <property type="entry name" value="ProC C-terminal domain-like"/>
    <property type="match status" value="1"/>
</dbReference>
<evidence type="ECO:0000259" key="14">
    <source>
        <dbReference type="Pfam" id="PF14748"/>
    </source>
</evidence>
<dbReference type="SUPFAM" id="SSF51735">
    <property type="entry name" value="NAD(P)-binding Rossmann-fold domains"/>
    <property type="match status" value="1"/>
</dbReference>
<evidence type="ECO:0000256" key="2">
    <source>
        <dbReference type="ARBA" id="ARBA00005525"/>
    </source>
</evidence>
<dbReference type="InterPro" id="IPR029036">
    <property type="entry name" value="P5CR_dimer"/>
</dbReference>
<evidence type="ECO:0000256" key="6">
    <source>
        <dbReference type="ARBA" id="ARBA00022857"/>
    </source>
</evidence>
<dbReference type="InterPro" id="IPR000304">
    <property type="entry name" value="Pyrroline-COOH_reductase"/>
</dbReference>
<dbReference type="EC" id="1.5.1.2" evidence="10 11"/>
<keyword evidence="3 10" id="KW-0963">Cytoplasm</keyword>
<sequence length="275" mass="29239">MNAKICFIGAGNMAKSLIGGLLASGYETQNILATDPNPEQRANLTSQFAIQTYADNGEALMHADIVVLAVKPQILRQVCAEIHDTVQASSPLIISVAAGIRTVDIERWLGGELPIVRTMPNTPALIQTGATGLFANTQVSTEQRSQAEHIMRATGLALWVAQEDQLDTVTALSGSGPAYYFLFMEAMEQAAQDLGLDAKSAHLLTMQTALGAAKMVMESQQSCAQLRANVTSPNGTTQSAIEYFEAHNLRGNVAGAMQAAHKRAQQLADELGGEA</sequence>
<evidence type="ECO:0000256" key="12">
    <source>
        <dbReference type="PIRSR" id="PIRSR000193-1"/>
    </source>
</evidence>
<accession>A0A6F8PXC3</accession>
<dbReference type="SUPFAM" id="SSF48179">
    <property type="entry name" value="6-phosphogluconate dehydrogenase C-terminal domain-like"/>
    <property type="match status" value="1"/>
</dbReference>
<keyword evidence="7 10" id="KW-0560">Oxidoreductase</keyword>
<evidence type="ECO:0000256" key="7">
    <source>
        <dbReference type="ARBA" id="ARBA00023002"/>
    </source>
</evidence>